<accession>A0A4E0S1F5</accession>
<feature type="coiled-coil region" evidence="2">
    <location>
        <begin position="458"/>
        <end position="485"/>
    </location>
</feature>
<dbReference type="PANTHER" id="PTHR22741:SF10">
    <property type="entry name" value="COILED-COIL DOMAIN-CONTAINING PROTEIN CG32809"/>
    <property type="match status" value="1"/>
</dbReference>
<evidence type="ECO:0000259" key="4">
    <source>
        <dbReference type="Pfam" id="PF03915"/>
    </source>
</evidence>
<dbReference type="InterPro" id="IPR051825">
    <property type="entry name" value="SRCIN1"/>
</dbReference>
<keyword evidence="1 2" id="KW-0175">Coiled coil</keyword>
<dbReference type="Gene3D" id="1.20.58.1540">
    <property type="entry name" value="Actin interacting protein 3, C-terminal domain"/>
    <property type="match status" value="1"/>
</dbReference>
<comment type="caution">
    <text evidence="5">The sequence shown here is derived from an EMBL/GenBank/DDBJ whole genome shotgun (WGS) entry which is preliminary data.</text>
</comment>
<proteinExistence type="predicted"/>
<evidence type="ECO:0000313" key="6">
    <source>
        <dbReference type="Proteomes" id="UP000230066"/>
    </source>
</evidence>
<feature type="domain" description="Actin interacting protein 3-like C-terminal" evidence="4">
    <location>
        <begin position="443"/>
        <end position="701"/>
    </location>
</feature>
<dbReference type="PANTHER" id="PTHR22741">
    <property type="entry name" value="P140CAP/SNIP-RELATED"/>
    <property type="match status" value="1"/>
</dbReference>
<dbReference type="GO" id="GO:0005737">
    <property type="term" value="C:cytoplasm"/>
    <property type="evidence" value="ECO:0007669"/>
    <property type="project" value="TreeGrafter"/>
</dbReference>
<gene>
    <name evidence="5" type="ORF">D915_002759</name>
</gene>
<evidence type="ECO:0000256" key="2">
    <source>
        <dbReference type="SAM" id="Coils"/>
    </source>
</evidence>
<feature type="compositionally biased region" description="Low complexity" evidence="3">
    <location>
        <begin position="962"/>
        <end position="980"/>
    </location>
</feature>
<evidence type="ECO:0000256" key="3">
    <source>
        <dbReference type="SAM" id="MobiDB-lite"/>
    </source>
</evidence>
<evidence type="ECO:0000256" key="1">
    <source>
        <dbReference type="ARBA" id="ARBA00023054"/>
    </source>
</evidence>
<organism evidence="5 6">
    <name type="scientific">Fasciola hepatica</name>
    <name type="common">Liver fluke</name>
    <dbReference type="NCBI Taxonomy" id="6192"/>
    <lineage>
        <taxon>Eukaryota</taxon>
        <taxon>Metazoa</taxon>
        <taxon>Spiralia</taxon>
        <taxon>Lophotrochozoa</taxon>
        <taxon>Platyhelminthes</taxon>
        <taxon>Trematoda</taxon>
        <taxon>Digenea</taxon>
        <taxon>Plagiorchiida</taxon>
        <taxon>Echinostomata</taxon>
        <taxon>Echinostomatoidea</taxon>
        <taxon>Fasciolidae</taxon>
        <taxon>Fasciola</taxon>
    </lineage>
</organism>
<feature type="region of interest" description="Disordered" evidence="3">
    <location>
        <begin position="889"/>
        <end position="912"/>
    </location>
</feature>
<dbReference type="Proteomes" id="UP000230066">
    <property type="component" value="Unassembled WGS sequence"/>
</dbReference>
<sequence length="1147" mass="124869">MLPNTTSAIIQGPQSTALRQPIIYIAVPAQRKLPTSHVCSNPERTDCNTAIQVNGPMDSRTVQVCTCPPEVHKALLEGHLITQSRERNDTEVRPIPTQFGAQNPRALIPANATVQLATANTSRRLGFLTPVNPTNFTVVNENPTSNSTAVATVPVTLAMANAQTVGSAIRLPAAAHWILVPTSSLALATSGTSALVGVNPSGLAISTTASASAASMSSVGMTVTNSISSGSLPHTTSGTAVLAVTAEQKPPPDVLLTSTNAQTSADCIRTSPGIPDGRIRLTCMEGQLAHLSAWVQVLQQSPGATVNAKQLAGYSHRNCANNTCRVSADGQSSADQESNYTPSNSSLDSAYSIRSATSSDSVSSRQQHSFDPNTHVQLSAAVPVLVTTANAPPHQGGQQTTHSATVSPPVLHVQCSSVHPNGAVTPFTWPNCNAPVDHQHLEHNHSTATATTKRRANLQAVKSRLASTQSDLVRLRSELAGLRRTQHNCMAQHKEITDGAVERIKQMIAQVDGLELGLIQQARLTMNKQLDLYEQEASRARTWLKDLDSTIEDLRMVALTRGCRISVSEVEMLALHVNRISFRLRNFKNEIPKISDRLERVIEAEMRQINRNKQFIQNEFGRIEDALARCKQLTSTLFTLKRLGSVQQNSTNEHIPNMRTVREPTAAERSHLFERILAIQPDHEARLNSIQTFEDLRSFRTLILNPDVTKSFERELIFPDSLFTFPKDSSSSPEADQASDVGFFAGRNHALSASLRTSFIDQDSNSASNSSVRVNLTPADEVRDENQNHRRVKIGPHAIRSGPVHSYKCTPITRKLYVQTAELVADGDQIEEYGNEDDDDVDGYVEENQLPDGTYMGSRQTLDDPYGLKISPHSQDDLVHAEPISITRDPLVSLASPPKSQLRDNSSSPQKETFRTAIRTATGVMAPTILKRAQSVLSSSGSSLTSASFGLTNTGGSPIACSNTSPSTTTTTGTKSSMTSARSAQSVPTRRTRVVFSRTVLVGNGSETIQLNCPSETDDEEDRRRQVFRPTGNFSVDDLVINRTTTTQPWIQAHKPDGPGTEERINTSRATKTRTRTVGRKLYRSINNEQMPHRNYPDRLVNNLPVPVIKPVITSHPGQQHHHNCQAARQAMKTVSSGTDLSKRDTM</sequence>
<reference evidence="5" key="1">
    <citation type="submission" date="2019-03" db="EMBL/GenBank/DDBJ databases">
        <title>Improved annotation for the trematode Fasciola hepatica.</title>
        <authorList>
            <person name="Choi Y.-J."/>
            <person name="Martin J."/>
            <person name="Mitreva M."/>
        </authorList>
    </citation>
    <scope>NUCLEOTIDE SEQUENCE [LARGE SCALE GENOMIC DNA]</scope>
</reference>
<feature type="region of interest" description="Disordered" evidence="3">
    <location>
        <begin position="326"/>
        <end position="349"/>
    </location>
</feature>
<feature type="region of interest" description="Disordered" evidence="3">
    <location>
        <begin position="955"/>
        <end position="990"/>
    </location>
</feature>
<dbReference type="Pfam" id="PF03915">
    <property type="entry name" value="AIP3"/>
    <property type="match status" value="1"/>
</dbReference>
<dbReference type="InterPro" id="IPR022782">
    <property type="entry name" value="AIP3-like_C"/>
</dbReference>
<protein>
    <recommendedName>
        <fullName evidence="4">Actin interacting protein 3-like C-terminal domain-containing protein</fullName>
    </recommendedName>
</protein>
<name>A0A4E0S1F5_FASHE</name>
<dbReference type="AlphaFoldDB" id="A0A4E0S1F5"/>
<keyword evidence="6" id="KW-1185">Reference proteome</keyword>
<dbReference type="EMBL" id="JXXN02000760">
    <property type="protein sequence ID" value="THD26392.1"/>
    <property type="molecule type" value="Genomic_DNA"/>
</dbReference>
<feature type="region of interest" description="Disordered" evidence="3">
    <location>
        <begin position="850"/>
        <end position="873"/>
    </location>
</feature>
<evidence type="ECO:0000313" key="5">
    <source>
        <dbReference type="EMBL" id="THD26392.1"/>
    </source>
</evidence>